<sequence>AVAQPPRSWTSAGCAPLQTRRSFGAASPPARRLASGSPTRRNDSNSNSNSNNNNKNNINYNNNNNNNKNNINYINNSNNSNSNRTRSPTRSPRSRSPAGRGRQSVASAPCTAQQAAGRGKALLGQRRAGGGSEGPSFPISPCSPSGSEVAVSSLRTVGLRGS</sequence>
<reference evidence="2" key="1">
    <citation type="submission" date="2021-02" db="EMBL/GenBank/DDBJ databases">
        <authorList>
            <person name="Dougan E. K."/>
            <person name="Rhodes N."/>
            <person name="Thang M."/>
            <person name="Chan C."/>
        </authorList>
    </citation>
    <scope>NUCLEOTIDE SEQUENCE</scope>
</reference>
<comment type="caution">
    <text evidence="2">The sequence shown here is derived from an EMBL/GenBank/DDBJ whole genome shotgun (WGS) entry which is preliminary data.</text>
</comment>
<evidence type="ECO:0000256" key="1">
    <source>
        <dbReference type="SAM" id="MobiDB-lite"/>
    </source>
</evidence>
<name>A0A813I8C3_POLGL</name>
<organism evidence="2 3">
    <name type="scientific">Polarella glacialis</name>
    <name type="common">Dinoflagellate</name>
    <dbReference type="NCBI Taxonomy" id="89957"/>
    <lineage>
        <taxon>Eukaryota</taxon>
        <taxon>Sar</taxon>
        <taxon>Alveolata</taxon>
        <taxon>Dinophyceae</taxon>
        <taxon>Suessiales</taxon>
        <taxon>Suessiaceae</taxon>
        <taxon>Polarella</taxon>
    </lineage>
</organism>
<evidence type="ECO:0000313" key="2">
    <source>
        <dbReference type="EMBL" id="CAE8646397.1"/>
    </source>
</evidence>
<accession>A0A813I8C3</accession>
<dbReference type="Proteomes" id="UP000626109">
    <property type="component" value="Unassembled WGS sequence"/>
</dbReference>
<evidence type="ECO:0000313" key="3">
    <source>
        <dbReference type="Proteomes" id="UP000626109"/>
    </source>
</evidence>
<proteinExistence type="predicted"/>
<feature type="compositionally biased region" description="Low complexity" evidence="1">
    <location>
        <begin position="44"/>
        <end position="102"/>
    </location>
</feature>
<feature type="non-terminal residue" evidence="2">
    <location>
        <position position="162"/>
    </location>
</feature>
<dbReference type="AlphaFoldDB" id="A0A813I8C3"/>
<dbReference type="EMBL" id="CAJNNW010004404">
    <property type="protein sequence ID" value="CAE8646397.1"/>
    <property type="molecule type" value="Genomic_DNA"/>
</dbReference>
<feature type="compositionally biased region" description="Polar residues" evidence="1">
    <location>
        <begin position="104"/>
        <end position="114"/>
    </location>
</feature>
<protein>
    <submittedName>
        <fullName evidence="2">Uncharacterized protein</fullName>
    </submittedName>
</protein>
<gene>
    <name evidence="2" type="ORF">PGLA2088_LOCUS4773</name>
</gene>
<feature type="non-terminal residue" evidence="2">
    <location>
        <position position="1"/>
    </location>
</feature>
<feature type="region of interest" description="Disordered" evidence="1">
    <location>
        <begin position="1"/>
        <end position="162"/>
    </location>
</feature>